<dbReference type="AlphaFoldDB" id="F3ZVN7"/>
<dbReference type="Gene3D" id="3.40.50.720">
    <property type="entry name" value="NAD(P)-binding Rossmann-like Domain"/>
    <property type="match status" value="1"/>
</dbReference>
<keyword evidence="5" id="KW-1185">Reference proteome</keyword>
<dbReference type="GO" id="GO:0000166">
    <property type="term" value="F:nucleotide binding"/>
    <property type="evidence" value="ECO:0007669"/>
    <property type="project" value="InterPro"/>
</dbReference>
<dbReference type="InterPro" id="IPR050463">
    <property type="entry name" value="Gfo/Idh/MocA_oxidrdct_glycsds"/>
</dbReference>
<dbReference type="EMBL" id="CP002360">
    <property type="protein sequence ID" value="AEE97431.1"/>
    <property type="molecule type" value="Genomic_DNA"/>
</dbReference>
<sequence>MMKKIRVGIAGTGYTIGIAGAHVNTYLANPNVGLLALYDIVPGRAQEWAERRGLKGVAICGSYEELLDSVDAVSICTPNNAHADLSIKALEAGKHVLCEKPISNTVEGAERMVACAEKHPELVNMTGFCYRGIPAIAYMKHIIDEGKIGKIFGCTHQLGGGRIANPEDVLLEWRMQKDLSGPGALADFGSHMLDLTDYLLRGTEGEIREVTSLLTTSIKERNLIGAEGKGPVTNDDTAAFSVKMENGAVSTFFSNRLGISNYRWEIIGEGGMLIYDGNDNKVRINLKDKKASFGPKFEEVEVPEEFRVANRFNEEIDEFIGNILSGRHSERDFKRGLYIERILDALERSAEEGITIKL</sequence>
<feature type="domain" description="Gfo/Idh/MocA-like oxidoreductase N-terminal" evidence="2">
    <location>
        <begin position="5"/>
        <end position="123"/>
    </location>
</feature>
<protein>
    <submittedName>
        <fullName evidence="4">Oxidoreductase domain protein</fullName>
    </submittedName>
</protein>
<dbReference type="eggNOG" id="COG0673">
    <property type="taxonomic scope" value="Bacteria"/>
</dbReference>
<dbReference type="HOGENOM" id="CLU_023194_17_2_9"/>
<dbReference type="InterPro" id="IPR000683">
    <property type="entry name" value="Gfo/Idh/MocA-like_OxRdtase_N"/>
</dbReference>
<dbReference type="PANTHER" id="PTHR43818:SF11">
    <property type="entry name" value="BCDNA.GH03377"/>
    <property type="match status" value="1"/>
</dbReference>
<dbReference type="SUPFAM" id="SSF51735">
    <property type="entry name" value="NAD(P)-binding Rossmann-fold domains"/>
    <property type="match status" value="1"/>
</dbReference>
<reference evidence="4 5" key="2">
    <citation type="journal article" date="2011" name="Stand. Genomic Sci.">
        <title>Complete genome sequence of Mahella australiensis type strain (50-1 BON).</title>
        <authorList>
            <person name="Sikorski J."/>
            <person name="Teshima H."/>
            <person name="Nolan M."/>
            <person name="Lucas S."/>
            <person name="Hammon N."/>
            <person name="Deshpande S."/>
            <person name="Cheng J.F."/>
            <person name="Pitluck S."/>
            <person name="Liolios K."/>
            <person name="Pagani I."/>
            <person name="Ivanova N."/>
            <person name="Huntemann M."/>
            <person name="Mavromatis K."/>
            <person name="Ovchinikova G."/>
            <person name="Pati A."/>
            <person name="Tapia R."/>
            <person name="Han C."/>
            <person name="Goodwin L."/>
            <person name="Chen A."/>
            <person name="Palaniappan K."/>
            <person name="Land M."/>
            <person name="Hauser L."/>
            <person name="Ngatchou-Djao O.D."/>
            <person name="Rohde M."/>
            <person name="Pukall R."/>
            <person name="Spring S."/>
            <person name="Abt B."/>
            <person name="Goker M."/>
            <person name="Detter J.C."/>
            <person name="Woyke T."/>
            <person name="Bristow J."/>
            <person name="Markowitz V."/>
            <person name="Hugenholtz P."/>
            <person name="Eisen J.A."/>
            <person name="Kyrpides N.C."/>
            <person name="Klenk H.P."/>
            <person name="Lapidus A."/>
        </authorList>
    </citation>
    <scope>NUCLEOTIDE SEQUENCE [LARGE SCALE GENOMIC DNA]</scope>
    <source>
        <strain evidence="5">DSM 15567 / CIP 107919 / 50-1 BON</strain>
    </source>
</reference>
<dbReference type="Proteomes" id="UP000008457">
    <property type="component" value="Chromosome"/>
</dbReference>
<dbReference type="InterPro" id="IPR036291">
    <property type="entry name" value="NAD(P)-bd_dom_sf"/>
</dbReference>
<dbReference type="InterPro" id="IPR055170">
    <property type="entry name" value="GFO_IDH_MocA-like_dom"/>
</dbReference>
<dbReference type="RefSeq" id="WP_013781857.1">
    <property type="nucleotide sequence ID" value="NC_015520.1"/>
</dbReference>
<evidence type="ECO:0000259" key="2">
    <source>
        <dbReference type="Pfam" id="PF01408"/>
    </source>
</evidence>
<proteinExistence type="predicted"/>
<name>F3ZVN7_MAHA5</name>
<dbReference type="Pfam" id="PF01408">
    <property type="entry name" value="GFO_IDH_MocA"/>
    <property type="match status" value="1"/>
</dbReference>
<evidence type="ECO:0000259" key="3">
    <source>
        <dbReference type="Pfam" id="PF22725"/>
    </source>
</evidence>
<organism evidence="4 5">
    <name type="scientific">Mahella australiensis (strain DSM 15567 / CIP 107919 / 50-1 BON)</name>
    <dbReference type="NCBI Taxonomy" id="697281"/>
    <lineage>
        <taxon>Bacteria</taxon>
        <taxon>Bacillati</taxon>
        <taxon>Bacillota</taxon>
        <taxon>Clostridia</taxon>
        <taxon>Thermoanaerobacterales</taxon>
        <taxon>Thermoanaerobacterales Family IV. Incertae Sedis</taxon>
        <taxon>Mahella</taxon>
    </lineage>
</organism>
<dbReference type="Pfam" id="PF22725">
    <property type="entry name" value="GFO_IDH_MocA_C3"/>
    <property type="match status" value="1"/>
</dbReference>
<dbReference type="GO" id="GO:0016491">
    <property type="term" value="F:oxidoreductase activity"/>
    <property type="evidence" value="ECO:0007669"/>
    <property type="project" value="UniProtKB-KW"/>
</dbReference>
<accession>F3ZVN7</accession>
<dbReference type="STRING" id="697281.Mahau_2262"/>
<reference evidence="5" key="1">
    <citation type="submission" date="2010-11" db="EMBL/GenBank/DDBJ databases">
        <title>The complete genome of Mahella australiensis DSM 15567.</title>
        <authorList>
            <consortium name="US DOE Joint Genome Institute (JGI-PGF)"/>
            <person name="Lucas S."/>
            <person name="Copeland A."/>
            <person name="Lapidus A."/>
            <person name="Bruce D."/>
            <person name="Goodwin L."/>
            <person name="Pitluck S."/>
            <person name="Kyrpides N."/>
            <person name="Mavromatis K."/>
            <person name="Pagani I."/>
            <person name="Ivanova N."/>
            <person name="Teshima H."/>
            <person name="Brettin T."/>
            <person name="Detter J.C."/>
            <person name="Han C."/>
            <person name="Tapia R."/>
            <person name="Land M."/>
            <person name="Hauser L."/>
            <person name="Markowitz V."/>
            <person name="Cheng J.-F."/>
            <person name="Hugenholtz P."/>
            <person name="Woyke T."/>
            <person name="Wu D."/>
            <person name="Spring S."/>
            <person name="Pukall R."/>
            <person name="Steenblock K."/>
            <person name="Schneider S."/>
            <person name="Klenk H.-P."/>
            <person name="Eisen J.A."/>
        </authorList>
    </citation>
    <scope>NUCLEOTIDE SEQUENCE [LARGE SCALE GENOMIC DNA]</scope>
    <source>
        <strain evidence="5">DSM 15567 / CIP 107919 / 50-1 BON</strain>
    </source>
</reference>
<evidence type="ECO:0000256" key="1">
    <source>
        <dbReference type="ARBA" id="ARBA00023002"/>
    </source>
</evidence>
<evidence type="ECO:0000313" key="4">
    <source>
        <dbReference type="EMBL" id="AEE97431.1"/>
    </source>
</evidence>
<dbReference type="KEGG" id="mas:Mahau_2262"/>
<dbReference type="PANTHER" id="PTHR43818">
    <property type="entry name" value="BCDNA.GH03377"/>
    <property type="match status" value="1"/>
</dbReference>
<keyword evidence="1" id="KW-0560">Oxidoreductase</keyword>
<evidence type="ECO:0000313" key="5">
    <source>
        <dbReference type="Proteomes" id="UP000008457"/>
    </source>
</evidence>
<dbReference type="Gene3D" id="3.30.360.10">
    <property type="entry name" value="Dihydrodipicolinate Reductase, domain 2"/>
    <property type="match status" value="1"/>
</dbReference>
<dbReference type="SUPFAM" id="SSF55347">
    <property type="entry name" value="Glyceraldehyde-3-phosphate dehydrogenase-like, C-terminal domain"/>
    <property type="match status" value="1"/>
</dbReference>
<feature type="domain" description="GFO/IDH/MocA-like oxidoreductase" evidence="3">
    <location>
        <begin position="137"/>
        <end position="273"/>
    </location>
</feature>
<gene>
    <name evidence="4" type="ordered locus">Mahau_2262</name>
</gene>